<reference evidence="3 4" key="1">
    <citation type="submission" date="2020-08" db="EMBL/GenBank/DDBJ databases">
        <title>Sequencing the genomes of 1000 actinobacteria strains.</title>
        <authorList>
            <person name="Klenk H.-P."/>
        </authorList>
    </citation>
    <scope>NUCLEOTIDE SEQUENCE [LARGE SCALE GENOMIC DNA]</scope>
    <source>
        <strain evidence="3 4">DSM 102030</strain>
    </source>
</reference>
<dbReference type="EMBL" id="JACHJT010000002">
    <property type="protein sequence ID" value="MBB4935285.1"/>
    <property type="molecule type" value="Genomic_DNA"/>
</dbReference>
<name>A0A7W7RNH8_9ACTN</name>
<feature type="region of interest" description="Disordered" evidence="1">
    <location>
        <begin position="1"/>
        <end position="27"/>
    </location>
</feature>
<evidence type="ECO:0000313" key="3">
    <source>
        <dbReference type="EMBL" id="MBB4935285.1"/>
    </source>
</evidence>
<organism evidence="3 4">
    <name type="scientific">Lipingzhangella halophila</name>
    <dbReference type="NCBI Taxonomy" id="1783352"/>
    <lineage>
        <taxon>Bacteria</taxon>
        <taxon>Bacillati</taxon>
        <taxon>Actinomycetota</taxon>
        <taxon>Actinomycetes</taxon>
        <taxon>Streptosporangiales</taxon>
        <taxon>Nocardiopsidaceae</taxon>
        <taxon>Lipingzhangella</taxon>
    </lineage>
</organism>
<evidence type="ECO:0000313" key="4">
    <source>
        <dbReference type="Proteomes" id="UP000523007"/>
    </source>
</evidence>
<sequence length="424" mass="46314">MSFPGESTPGNVSAPPPEEPAPARREPPREWISIRGSRIVQWIIACVSPVWLALLAGTWVPVVPVISGLIEGSREFVPADTVALLVPAAVLGVLLGLVVALPRYWTAQGIEVTGHGMVVVKRPMWWFRGRAASIPWEDVHHVSRGVRPRNKPVLDVLLYRVDHGLSMPGWAKLVLPGQTKWGRTSSSRPRVLFALDHKDVRRLEQMMRDAQPELFAVPDADPDSAPQRGRVESQWVNMRWHGVVGWIVAALVAVATAVAISVQMVREVGQPYIGASEITGGTVFLLGSLGGTVWAVCVAPRTFTRQGVSADASGITLVQDSALWFAGRTVHIPWPEVRSIVPDVVVTGSGDKRKTHAVVELMLRSPDWVSRVPSWASVFGQEVGRSPASPTEPLTRITIKPGNRRQPRIVEALRAVRPDLFPGQ</sequence>
<evidence type="ECO:0000256" key="2">
    <source>
        <dbReference type="SAM" id="Phobius"/>
    </source>
</evidence>
<comment type="caution">
    <text evidence="3">The sequence shown here is derived from an EMBL/GenBank/DDBJ whole genome shotgun (WGS) entry which is preliminary data.</text>
</comment>
<dbReference type="RefSeq" id="WP_246438189.1">
    <property type="nucleotide sequence ID" value="NZ_JACHJT010000002.1"/>
</dbReference>
<evidence type="ECO:0008006" key="5">
    <source>
        <dbReference type="Google" id="ProtNLM"/>
    </source>
</evidence>
<feature type="transmembrane region" description="Helical" evidence="2">
    <location>
        <begin position="278"/>
        <end position="299"/>
    </location>
</feature>
<dbReference type="AlphaFoldDB" id="A0A7W7RNH8"/>
<dbReference type="Proteomes" id="UP000523007">
    <property type="component" value="Unassembled WGS sequence"/>
</dbReference>
<keyword evidence="2" id="KW-0812">Transmembrane</keyword>
<feature type="transmembrane region" description="Helical" evidence="2">
    <location>
        <begin position="39"/>
        <end position="62"/>
    </location>
</feature>
<evidence type="ECO:0000256" key="1">
    <source>
        <dbReference type="SAM" id="MobiDB-lite"/>
    </source>
</evidence>
<feature type="transmembrane region" description="Helical" evidence="2">
    <location>
        <begin position="243"/>
        <end position="266"/>
    </location>
</feature>
<accession>A0A7W7RNH8</accession>
<keyword evidence="2" id="KW-0472">Membrane</keyword>
<keyword evidence="2" id="KW-1133">Transmembrane helix</keyword>
<proteinExistence type="predicted"/>
<gene>
    <name evidence="3" type="ORF">F4561_006179</name>
</gene>
<protein>
    <recommendedName>
        <fullName evidence="5">PH domain-containing protein</fullName>
    </recommendedName>
</protein>
<feature type="transmembrane region" description="Helical" evidence="2">
    <location>
        <begin position="82"/>
        <end position="101"/>
    </location>
</feature>
<keyword evidence="4" id="KW-1185">Reference proteome</keyword>